<accession>A0A8D8EVF6</accession>
<dbReference type="EMBL" id="HBUE01009494">
    <property type="protein sequence ID" value="CAG6447615.1"/>
    <property type="molecule type" value="Transcribed_RNA"/>
</dbReference>
<proteinExistence type="predicted"/>
<evidence type="ECO:0000313" key="1">
    <source>
        <dbReference type="EMBL" id="CAG6447613.1"/>
    </source>
</evidence>
<protein>
    <submittedName>
        <fullName evidence="1">(northern house mosquito) hypothetical protein</fullName>
    </submittedName>
</protein>
<name>A0A8D8EVF6_CULPI</name>
<sequence length="139" mass="16059">MVKSNNLSTQKTVLIVKPFEAGAGAAGRNDSGLQLLVLLLLLRLKLDLLVRGLIQVHYHGFAFERHLLDDRLLVDDLLLGEGRGNFIAGRVKVAELLFLRLQWVLQQQGRFFHRLYRRVLRRLLRLQQLFRWQDAVHAG</sequence>
<dbReference type="EMBL" id="HBUE01009492">
    <property type="protein sequence ID" value="CAG6447613.1"/>
    <property type="molecule type" value="Transcribed_RNA"/>
</dbReference>
<dbReference type="AlphaFoldDB" id="A0A8D8EVF6"/>
<dbReference type="EMBL" id="HBUE01009495">
    <property type="protein sequence ID" value="CAG6447616.1"/>
    <property type="molecule type" value="Transcribed_RNA"/>
</dbReference>
<organism evidence="1">
    <name type="scientific">Culex pipiens</name>
    <name type="common">House mosquito</name>
    <dbReference type="NCBI Taxonomy" id="7175"/>
    <lineage>
        <taxon>Eukaryota</taxon>
        <taxon>Metazoa</taxon>
        <taxon>Ecdysozoa</taxon>
        <taxon>Arthropoda</taxon>
        <taxon>Hexapoda</taxon>
        <taxon>Insecta</taxon>
        <taxon>Pterygota</taxon>
        <taxon>Neoptera</taxon>
        <taxon>Endopterygota</taxon>
        <taxon>Diptera</taxon>
        <taxon>Nematocera</taxon>
        <taxon>Culicoidea</taxon>
        <taxon>Culicidae</taxon>
        <taxon>Culicinae</taxon>
        <taxon>Culicini</taxon>
        <taxon>Culex</taxon>
        <taxon>Culex</taxon>
    </lineage>
</organism>
<dbReference type="EMBL" id="HBUE01009493">
    <property type="protein sequence ID" value="CAG6447614.1"/>
    <property type="molecule type" value="Transcribed_RNA"/>
</dbReference>
<reference evidence="1" key="1">
    <citation type="submission" date="2021-05" db="EMBL/GenBank/DDBJ databases">
        <authorList>
            <person name="Alioto T."/>
            <person name="Alioto T."/>
            <person name="Gomez Garrido J."/>
        </authorList>
    </citation>
    <scope>NUCLEOTIDE SEQUENCE</scope>
</reference>